<keyword evidence="1 4" id="KW-0378">Hydrolase</keyword>
<reference evidence="4" key="1">
    <citation type="submission" date="2020-05" db="EMBL/GenBank/DDBJ databases">
        <title>Fertoebacter nigrum gen. nov., sp. nov., a new member of the family Rhodobacteraceae.</title>
        <authorList>
            <person name="Szuroczki S."/>
            <person name="Abbaszade G."/>
            <person name="Buni D."/>
            <person name="Schumann P."/>
            <person name="Toth E."/>
        </authorList>
    </citation>
    <scope>NUCLEOTIDE SEQUENCE</scope>
    <source>
        <strain evidence="4">RG-N-1a</strain>
    </source>
</reference>
<keyword evidence="2" id="KW-0732">Signal</keyword>
<dbReference type="PRINTS" id="PR00412">
    <property type="entry name" value="EPOXHYDRLASE"/>
</dbReference>
<evidence type="ECO:0000313" key="5">
    <source>
        <dbReference type="Proteomes" id="UP000484076"/>
    </source>
</evidence>
<dbReference type="Gene3D" id="3.40.50.1820">
    <property type="entry name" value="alpha/beta hydrolase"/>
    <property type="match status" value="1"/>
</dbReference>
<evidence type="ECO:0000259" key="3">
    <source>
        <dbReference type="Pfam" id="PF00561"/>
    </source>
</evidence>
<dbReference type="PRINTS" id="PR00111">
    <property type="entry name" value="ABHYDROLASE"/>
</dbReference>
<evidence type="ECO:0000256" key="1">
    <source>
        <dbReference type="ARBA" id="ARBA00022801"/>
    </source>
</evidence>
<feature type="chain" id="PRO_5036469787" evidence="2">
    <location>
        <begin position="22"/>
        <end position="334"/>
    </location>
</feature>
<accession>A0A8X8H682</accession>
<dbReference type="RefSeq" id="WP_152828571.1">
    <property type="nucleotide sequence ID" value="NZ_WHUT02000015.1"/>
</dbReference>
<name>A0A8X8H682_9RHOB</name>
<dbReference type="Proteomes" id="UP000484076">
    <property type="component" value="Unassembled WGS sequence"/>
</dbReference>
<dbReference type="InterPro" id="IPR029058">
    <property type="entry name" value="AB_hydrolase_fold"/>
</dbReference>
<dbReference type="EMBL" id="WHUT02000015">
    <property type="protein sequence ID" value="NUB46463.1"/>
    <property type="molecule type" value="Genomic_DNA"/>
</dbReference>
<keyword evidence="5" id="KW-1185">Reference proteome</keyword>
<comment type="caution">
    <text evidence="4">The sequence shown here is derived from an EMBL/GenBank/DDBJ whole genome shotgun (WGS) entry which is preliminary data.</text>
</comment>
<evidence type="ECO:0000256" key="2">
    <source>
        <dbReference type="SAM" id="SignalP"/>
    </source>
</evidence>
<dbReference type="PANTHER" id="PTHR43329">
    <property type="entry name" value="EPOXIDE HYDROLASE"/>
    <property type="match status" value="1"/>
</dbReference>
<feature type="signal peptide" evidence="2">
    <location>
        <begin position="1"/>
        <end position="21"/>
    </location>
</feature>
<dbReference type="GO" id="GO:0016787">
    <property type="term" value="F:hydrolase activity"/>
    <property type="evidence" value="ECO:0007669"/>
    <property type="project" value="UniProtKB-KW"/>
</dbReference>
<feature type="domain" description="AB hydrolase-1" evidence="3">
    <location>
        <begin position="69"/>
        <end position="315"/>
    </location>
</feature>
<dbReference type="InterPro" id="IPR000073">
    <property type="entry name" value="AB_hydrolase_1"/>
</dbReference>
<dbReference type="InterPro" id="IPR000639">
    <property type="entry name" value="Epox_hydrolase-like"/>
</dbReference>
<dbReference type="SUPFAM" id="SSF53474">
    <property type="entry name" value="alpha/beta-Hydrolases"/>
    <property type="match status" value="1"/>
</dbReference>
<evidence type="ECO:0000313" key="4">
    <source>
        <dbReference type="EMBL" id="NUB46463.1"/>
    </source>
</evidence>
<gene>
    <name evidence="4" type="ORF">GEU84_018885</name>
</gene>
<sequence>MTKNSLLLAGAVLAHVAPAHAQITDKGNPYEGIDVSNETLVAELDSFESGFAQVNGIRMHYVEGGEGTPVVLMAGWPQTWWAFNQIMPDLAGNHHVIAVDIRGMGATDKPEGGYDKKNMARDIHELIGSLGYESAHIVGHDIGSQVAYAFAANYPDATTSVSFLDVSAQPQSTRDMRLVPARALTGNFQEDFFLWWFAFNQVLGMPEQLIEGRAHIFQNWFWDALLYKKDALSERDRAVYANAYNTVDGIRGGNGWYQAYAQDLDDQLTYPDQLTMPSLGIGGLGNALLVEFMTDRFAEPRLEHLPEAGHYIAEEAPEEVVTFLTEFLQSVDRQ</sequence>
<proteinExistence type="predicted"/>
<dbReference type="AlphaFoldDB" id="A0A8X8H682"/>
<dbReference type="Pfam" id="PF00561">
    <property type="entry name" value="Abhydrolase_1"/>
    <property type="match status" value="1"/>
</dbReference>
<organism evidence="4 5">
    <name type="scientific">Fertoeibacter niger</name>
    <dbReference type="NCBI Taxonomy" id="2656921"/>
    <lineage>
        <taxon>Bacteria</taxon>
        <taxon>Pseudomonadati</taxon>
        <taxon>Pseudomonadota</taxon>
        <taxon>Alphaproteobacteria</taxon>
        <taxon>Rhodobacterales</taxon>
        <taxon>Paracoccaceae</taxon>
        <taxon>Fertoeibacter</taxon>
    </lineage>
</organism>
<protein>
    <submittedName>
        <fullName evidence="4">Alpha/beta hydrolase</fullName>
    </submittedName>
</protein>